<dbReference type="eggNOG" id="ENOG5032IC6">
    <property type="taxonomic scope" value="Bacteria"/>
</dbReference>
<dbReference type="PATRIC" id="fig|1341181.4.peg.830"/>
<dbReference type="Proteomes" id="UP000018004">
    <property type="component" value="Unassembled WGS sequence"/>
</dbReference>
<reference evidence="1 2" key="1">
    <citation type="submission" date="2013-08" db="EMBL/GenBank/DDBJ databases">
        <title>Flavobacterium limnosediminis JC2902 genome sequencing.</title>
        <authorList>
            <person name="Lee K."/>
            <person name="Yi H."/>
            <person name="Park S."/>
            <person name="Chun J."/>
        </authorList>
    </citation>
    <scope>NUCLEOTIDE SEQUENCE [LARGE SCALE GENOMIC DNA]</scope>
    <source>
        <strain evidence="1 2">JC2902</strain>
    </source>
</reference>
<proteinExistence type="predicted"/>
<name>V6SRU8_9FLAO</name>
<protein>
    <submittedName>
        <fullName evidence="1">Uncharacterized protein</fullName>
    </submittedName>
</protein>
<accession>V6SRU8</accession>
<dbReference type="EMBL" id="AVGG01000002">
    <property type="protein sequence ID" value="ESU29433.1"/>
    <property type="molecule type" value="Genomic_DNA"/>
</dbReference>
<evidence type="ECO:0000313" key="1">
    <source>
        <dbReference type="EMBL" id="ESU29433.1"/>
    </source>
</evidence>
<sequence length="55" mass="6234">MGIVKEFKFKEPYKFLTFNSNEDLALAAKAFGSLFTFTVTGLNDERNKNKNGNNL</sequence>
<evidence type="ECO:0000313" key="2">
    <source>
        <dbReference type="Proteomes" id="UP000018004"/>
    </source>
</evidence>
<dbReference type="AlphaFoldDB" id="V6SRU8"/>
<keyword evidence="2" id="KW-1185">Reference proteome</keyword>
<comment type="caution">
    <text evidence="1">The sequence shown here is derived from an EMBL/GenBank/DDBJ whole genome shotgun (WGS) entry which is preliminary data.</text>
</comment>
<organism evidence="1 2">
    <name type="scientific">Flavobacterium limnosediminis JC2902</name>
    <dbReference type="NCBI Taxonomy" id="1341181"/>
    <lineage>
        <taxon>Bacteria</taxon>
        <taxon>Pseudomonadati</taxon>
        <taxon>Bacteroidota</taxon>
        <taxon>Flavobacteriia</taxon>
        <taxon>Flavobacteriales</taxon>
        <taxon>Flavobacteriaceae</taxon>
        <taxon>Flavobacterium</taxon>
    </lineage>
</organism>
<gene>
    <name evidence="1" type="ORF">FLJC2902T_08360</name>
</gene>